<sequence>MLDINDSCLQDIYTFINRTARQFTNDTINPYVSIRIASHNINGILTSSQKLDALLTWASNKHINLLAIQETNIDSSRGAYLLSDTHKQHFYTFWSNKDPDKNKGSGIGLIVDNIWSKYHTTQNNHSLYLMQNVFIFKGISIYIWVCYLPPDNTEVRQELIDMVQQIDLADN</sequence>
<dbReference type="EMBL" id="LLXL01000936">
    <property type="protein sequence ID" value="PKK67624.1"/>
    <property type="molecule type" value="Genomic_DNA"/>
</dbReference>
<protein>
    <recommendedName>
        <fullName evidence="3">Endonuclease/exonuclease/phosphatase domain-containing protein</fullName>
    </recommendedName>
</protein>
<evidence type="ECO:0000313" key="2">
    <source>
        <dbReference type="Proteomes" id="UP000233469"/>
    </source>
</evidence>
<accession>A0A2N1N178</accession>
<proteinExistence type="predicted"/>
<reference evidence="1 2" key="1">
    <citation type="submission" date="2016-04" db="EMBL/GenBank/DDBJ databases">
        <title>Genome analyses suggest a sexual origin of heterokaryosis in a supposedly ancient asexual fungus.</title>
        <authorList>
            <person name="Ropars J."/>
            <person name="Sedzielewska K."/>
            <person name="Noel J."/>
            <person name="Charron P."/>
            <person name="Farinelli L."/>
            <person name="Marton T."/>
            <person name="Kruger M."/>
            <person name="Pelin A."/>
            <person name="Brachmann A."/>
            <person name="Corradi N."/>
        </authorList>
    </citation>
    <scope>NUCLEOTIDE SEQUENCE [LARGE SCALE GENOMIC DNA]</scope>
    <source>
        <strain evidence="1 2">C2</strain>
    </source>
</reference>
<dbReference type="Proteomes" id="UP000233469">
    <property type="component" value="Unassembled WGS sequence"/>
</dbReference>
<dbReference type="InterPro" id="IPR036691">
    <property type="entry name" value="Endo/exonu/phosph_ase_sf"/>
</dbReference>
<evidence type="ECO:0000313" key="1">
    <source>
        <dbReference type="EMBL" id="PKK67624.1"/>
    </source>
</evidence>
<feature type="non-terminal residue" evidence="1">
    <location>
        <position position="171"/>
    </location>
</feature>
<dbReference type="VEuPathDB" id="FungiDB:FUN_020605"/>
<dbReference type="AlphaFoldDB" id="A0A2N1N178"/>
<dbReference type="Gene3D" id="3.60.10.10">
    <property type="entry name" value="Endonuclease/exonuclease/phosphatase"/>
    <property type="match status" value="1"/>
</dbReference>
<name>A0A2N1N178_9GLOM</name>
<gene>
    <name evidence="1" type="ORF">RhiirC2_783266</name>
</gene>
<reference evidence="1 2" key="2">
    <citation type="submission" date="2017-10" db="EMBL/GenBank/DDBJ databases">
        <title>Extensive intraspecific genome diversity in a model arbuscular mycorrhizal fungus.</title>
        <authorList>
            <person name="Chen E.C.H."/>
            <person name="Morin E."/>
            <person name="Baudet D."/>
            <person name="Noel J."/>
            <person name="Ndikumana S."/>
            <person name="Charron P."/>
            <person name="St-Onge C."/>
            <person name="Giorgi J."/>
            <person name="Grigoriev I.V."/>
            <person name="Roux C."/>
            <person name="Martin F.M."/>
            <person name="Corradi N."/>
        </authorList>
    </citation>
    <scope>NUCLEOTIDE SEQUENCE [LARGE SCALE GENOMIC DNA]</scope>
    <source>
        <strain evidence="1 2">C2</strain>
    </source>
</reference>
<comment type="caution">
    <text evidence="1">The sequence shown here is derived from an EMBL/GenBank/DDBJ whole genome shotgun (WGS) entry which is preliminary data.</text>
</comment>
<organism evidence="1 2">
    <name type="scientific">Rhizophagus irregularis</name>
    <dbReference type="NCBI Taxonomy" id="588596"/>
    <lineage>
        <taxon>Eukaryota</taxon>
        <taxon>Fungi</taxon>
        <taxon>Fungi incertae sedis</taxon>
        <taxon>Mucoromycota</taxon>
        <taxon>Glomeromycotina</taxon>
        <taxon>Glomeromycetes</taxon>
        <taxon>Glomerales</taxon>
        <taxon>Glomeraceae</taxon>
        <taxon>Rhizophagus</taxon>
    </lineage>
</organism>
<dbReference type="SUPFAM" id="SSF56219">
    <property type="entry name" value="DNase I-like"/>
    <property type="match status" value="1"/>
</dbReference>
<evidence type="ECO:0008006" key="3">
    <source>
        <dbReference type="Google" id="ProtNLM"/>
    </source>
</evidence>